<proteinExistence type="inferred from homology"/>
<dbReference type="AlphaFoldDB" id="A0A846MN91"/>
<evidence type="ECO:0000256" key="3">
    <source>
        <dbReference type="ARBA" id="ARBA00022898"/>
    </source>
</evidence>
<dbReference type="PANTHER" id="PTHR48078">
    <property type="entry name" value="THREONINE DEHYDRATASE, MITOCHONDRIAL-RELATED"/>
    <property type="match status" value="1"/>
</dbReference>
<evidence type="ECO:0000313" key="8">
    <source>
        <dbReference type="EMBL" id="NIK72915.1"/>
    </source>
</evidence>
<dbReference type="GO" id="GO:0004794">
    <property type="term" value="F:threonine deaminase activity"/>
    <property type="evidence" value="ECO:0007669"/>
    <property type="project" value="TreeGrafter"/>
</dbReference>
<dbReference type="GO" id="GO:0006567">
    <property type="term" value="P:L-threonine catabolic process"/>
    <property type="evidence" value="ECO:0007669"/>
    <property type="project" value="TreeGrafter"/>
</dbReference>
<evidence type="ECO:0000313" key="9">
    <source>
        <dbReference type="Proteomes" id="UP000537126"/>
    </source>
</evidence>
<evidence type="ECO:0000256" key="4">
    <source>
        <dbReference type="ARBA" id="ARBA00023239"/>
    </source>
</evidence>
<reference evidence="8 9" key="1">
    <citation type="submission" date="2020-03" db="EMBL/GenBank/DDBJ databases">
        <title>Genomic Encyclopedia of Type Strains, Phase IV (KMG-IV): sequencing the most valuable type-strain genomes for metagenomic binning, comparative biology and taxonomic classification.</title>
        <authorList>
            <person name="Goeker M."/>
        </authorList>
    </citation>
    <scope>NUCLEOTIDE SEQUENCE [LARGE SCALE GENOMIC DNA]</scope>
    <source>
        <strain evidence="8 9">DSM 5718</strain>
    </source>
</reference>
<evidence type="ECO:0000259" key="7">
    <source>
        <dbReference type="Pfam" id="PF00291"/>
    </source>
</evidence>
<evidence type="ECO:0000256" key="2">
    <source>
        <dbReference type="ARBA" id="ARBA00005517"/>
    </source>
</evidence>
<dbReference type="GO" id="GO:0003941">
    <property type="term" value="F:L-serine ammonia-lyase activity"/>
    <property type="evidence" value="ECO:0007669"/>
    <property type="project" value="TreeGrafter"/>
</dbReference>
<dbReference type="Proteomes" id="UP000537126">
    <property type="component" value="Unassembled WGS sequence"/>
</dbReference>
<organism evidence="8 9">
    <name type="scientific">Thermonema lapsum</name>
    <dbReference type="NCBI Taxonomy" id="28195"/>
    <lineage>
        <taxon>Bacteria</taxon>
        <taxon>Pseudomonadati</taxon>
        <taxon>Bacteroidota</taxon>
        <taxon>Cytophagia</taxon>
        <taxon>Cytophagales</taxon>
        <taxon>Thermonemataceae</taxon>
        <taxon>Thermonema</taxon>
    </lineage>
</organism>
<evidence type="ECO:0000256" key="1">
    <source>
        <dbReference type="ARBA" id="ARBA00001933"/>
    </source>
</evidence>
<feature type="modified residue" description="N6-(pyridoxal phosphate)lysine" evidence="6">
    <location>
        <position position="99"/>
    </location>
</feature>
<dbReference type="CDD" id="cd01563">
    <property type="entry name" value="Thr-synth_1"/>
    <property type="match status" value="1"/>
</dbReference>
<evidence type="ECO:0000256" key="5">
    <source>
        <dbReference type="NCBIfam" id="TIGR00260"/>
    </source>
</evidence>
<dbReference type="GO" id="GO:0009097">
    <property type="term" value="P:isoleucine biosynthetic process"/>
    <property type="evidence" value="ECO:0007669"/>
    <property type="project" value="TreeGrafter"/>
</dbReference>
<keyword evidence="4 8" id="KW-0456">Lyase</keyword>
<sequence>MKQVKLICLQSGKEYSTSLPLWCSEEGGLLDLHFSAQFPLDKISSRPKTLWRYWEAIPIEHPSSVVSLSEGATPMHDIEIDGRTLKVKIEYMNPTGSFKDRGSSVLVSKLKEWGVSRVVEDSSGNAGASLAAYCAKAGIACDIFVPASTSPAKITQIKLYGAKVHLVKGSREEVARAAYSFAQQYHYASHVWHPFFFQGTKTFAYEICEQLRWQAPDSVVVPAGSGSLLIGCYLGFRDLKQAGIIQKMPKLIGVQAKNCAPLYEAFIRGDAFIRPCHAKKTIAEGMAISNPLRGTQMLQYIELSKGKCIAVEEEEIIDMLKILARKGYFVEPTCAAVIAGARRYLAEDAQADEVVVSALTSTGLKAVDSIQKITH</sequence>
<dbReference type="Pfam" id="PF00291">
    <property type="entry name" value="PALP"/>
    <property type="match status" value="1"/>
</dbReference>
<dbReference type="EMBL" id="JAASRN010000001">
    <property type="protein sequence ID" value="NIK72915.1"/>
    <property type="molecule type" value="Genomic_DNA"/>
</dbReference>
<dbReference type="FunFam" id="3.40.50.1100:FF:000055">
    <property type="entry name" value="Threonine synthase"/>
    <property type="match status" value="1"/>
</dbReference>
<keyword evidence="3 6" id="KW-0663">Pyridoxal phosphate</keyword>
<comment type="cofactor">
    <cofactor evidence="1 6">
        <name>pyridoxal 5'-phosphate</name>
        <dbReference type="ChEBI" id="CHEBI:597326"/>
    </cofactor>
</comment>
<dbReference type="InterPro" id="IPR001926">
    <property type="entry name" value="TrpB-like_PALP"/>
</dbReference>
<dbReference type="EC" id="4.2.3.1" evidence="5"/>
<comment type="caution">
    <text evidence="8">The sequence shown here is derived from an EMBL/GenBank/DDBJ whole genome shotgun (WGS) entry which is preliminary data.</text>
</comment>
<keyword evidence="9" id="KW-1185">Reference proteome</keyword>
<protein>
    <recommendedName>
        <fullName evidence="5">Threonine synthase</fullName>
        <ecNumber evidence="5">4.2.3.1</ecNumber>
    </recommendedName>
</protein>
<dbReference type="GO" id="GO:0006565">
    <property type="term" value="P:L-serine catabolic process"/>
    <property type="evidence" value="ECO:0007669"/>
    <property type="project" value="TreeGrafter"/>
</dbReference>
<dbReference type="SUPFAM" id="SSF53686">
    <property type="entry name" value="Tryptophan synthase beta subunit-like PLP-dependent enzymes"/>
    <property type="match status" value="1"/>
</dbReference>
<dbReference type="InterPro" id="IPR036052">
    <property type="entry name" value="TrpB-like_PALP_sf"/>
</dbReference>
<name>A0A846MN91_9BACT</name>
<dbReference type="GO" id="GO:0009088">
    <property type="term" value="P:threonine biosynthetic process"/>
    <property type="evidence" value="ECO:0007669"/>
    <property type="project" value="UniProtKB-UniRule"/>
</dbReference>
<accession>A0A846MN91</accession>
<comment type="similarity">
    <text evidence="2">Belongs to the threonine synthase family.</text>
</comment>
<dbReference type="Gene3D" id="3.40.50.1100">
    <property type="match status" value="2"/>
</dbReference>
<dbReference type="GO" id="GO:0004795">
    <property type="term" value="F:threonine synthase activity"/>
    <property type="evidence" value="ECO:0007669"/>
    <property type="project" value="UniProtKB-UniRule"/>
</dbReference>
<dbReference type="PANTHER" id="PTHR48078:SF6">
    <property type="entry name" value="L-THREONINE DEHYDRATASE CATABOLIC TDCB"/>
    <property type="match status" value="1"/>
</dbReference>
<dbReference type="RefSeq" id="WP_166918205.1">
    <property type="nucleotide sequence ID" value="NZ_JAASRN010000001.1"/>
</dbReference>
<dbReference type="NCBIfam" id="TIGR00260">
    <property type="entry name" value="thrC"/>
    <property type="match status" value="1"/>
</dbReference>
<dbReference type="InterPro" id="IPR004450">
    <property type="entry name" value="Thr_synthase-like"/>
</dbReference>
<evidence type="ECO:0000256" key="6">
    <source>
        <dbReference type="PIRSR" id="PIRSR604450-51"/>
    </source>
</evidence>
<feature type="domain" description="Tryptophan synthase beta chain-like PALP" evidence="7">
    <location>
        <begin position="66"/>
        <end position="360"/>
    </location>
</feature>
<gene>
    <name evidence="8" type="ORF">FHS56_000401</name>
</gene>
<dbReference type="InterPro" id="IPR050147">
    <property type="entry name" value="Ser/Thr_Dehydratase"/>
</dbReference>